<feature type="region of interest" description="Disordered" evidence="1">
    <location>
        <begin position="53"/>
        <end position="119"/>
    </location>
</feature>
<dbReference type="EMBL" id="JPER01000001">
    <property type="protein sequence ID" value="KFZ31975.1"/>
    <property type="molecule type" value="Genomic_DNA"/>
</dbReference>
<dbReference type="eggNOG" id="ENOG50331S5">
    <property type="taxonomic scope" value="Bacteria"/>
</dbReference>
<name>A0A094IWB2_9GAMM</name>
<accession>A0A094IWB2</accession>
<evidence type="ECO:0000256" key="1">
    <source>
        <dbReference type="SAM" id="MobiDB-lite"/>
    </source>
</evidence>
<feature type="compositionally biased region" description="Basic and acidic residues" evidence="1">
    <location>
        <begin position="53"/>
        <end position="63"/>
    </location>
</feature>
<proteinExistence type="predicted"/>
<dbReference type="OrthoDB" id="5772010at2"/>
<protein>
    <submittedName>
        <fullName evidence="2">Uncharacterized protein</fullName>
    </submittedName>
</protein>
<dbReference type="AlphaFoldDB" id="A0A094IWB2"/>
<sequence>MSKLDKEQVLADFTEAYQQAYGKKPKIEAKGGWYSIDGGKNVRLAQVAEELKTLKGSSKDKPTAPKAGKKTPAQSPDAPKVNKKAKARSSGSGMTARELWRRKLEEGMTISRLPRGQKS</sequence>
<evidence type="ECO:0000313" key="2">
    <source>
        <dbReference type="EMBL" id="KFZ31975.1"/>
    </source>
</evidence>
<evidence type="ECO:0000313" key="3">
    <source>
        <dbReference type="Proteomes" id="UP000054363"/>
    </source>
</evidence>
<organism evidence="2 3">
    <name type="scientific">Pseudidiomarina salinarum</name>
    <dbReference type="NCBI Taxonomy" id="435908"/>
    <lineage>
        <taxon>Bacteria</taxon>
        <taxon>Pseudomonadati</taxon>
        <taxon>Pseudomonadota</taxon>
        <taxon>Gammaproteobacteria</taxon>
        <taxon>Alteromonadales</taxon>
        <taxon>Idiomarinaceae</taxon>
        <taxon>Pseudidiomarina</taxon>
    </lineage>
</organism>
<gene>
    <name evidence="2" type="ORF">IDSA_04670</name>
</gene>
<dbReference type="RefSeq" id="WP_034774577.1">
    <property type="nucleotide sequence ID" value="NZ_JPER01000001.1"/>
</dbReference>
<dbReference type="STRING" id="435908.IDSA_04670"/>
<feature type="compositionally biased region" description="Low complexity" evidence="1">
    <location>
        <begin position="64"/>
        <end position="73"/>
    </location>
</feature>
<reference evidence="2 3" key="1">
    <citation type="submission" date="2014-06" db="EMBL/GenBank/DDBJ databases">
        <title>The draft genome sequence of Idiomarina salinarum ISL-52.</title>
        <authorList>
            <person name="Du J."/>
            <person name="Shao Z."/>
        </authorList>
    </citation>
    <scope>NUCLEOTIDE SEQUENCE [LARGE SCALE GENOMIC DNA]</scope>
    <source>
        <strain evidence="2 3">ISL-52</strain>
    </source>
</reference>
<keyword evidence="3" id="KW-1185">Reference proteome</keyword>
<dbReference type="Proteomes" id="UP000054363">
    <property type="component" value="Unassembled WGS sequence"/>
</dbReference>
<comment type="caution">
    <text evidence="2">The sequence shown here is derived from an EMBL/GenBank/DDBJ whole genome shotgun (WGS) entry which is preliminary data.</text>
</comment>